<dbReference type="RefSeq" id="XP_052123422.1">
    <property type="nucleotide sequence ID" value="XM_052267462.1"/>
</dbReference>
<dbReference type="AlphaFoldDB" id="A0A9C6WPD2"/>
<sequence length="117" mass="13900">MQISSRQFGAFVYQCLEILREWFTLLNLWHTWCRVIFCIYELSCLMVYHIYLCCILCIFLSSFHFVHPSSLTALYENLSIVEYSLLNNSHLSYSDLYSYSMSMITLDFINICCRIVS</sequence>
<organism evidence="2 3">
    <name type="scientific">Frankliniella occidentalis</name>
    <name type="common">Western flower thrips</name>
    <name type="synonym">Euthrips occidentalis</name>
    <dbReference type="NCBI Taxonomy" id="133901"/>
    <lineage>
        <taxon>Eukaryota</taxon>
        <taxon>Metazoa</taxon>
        <taxon>Ecdysozoa</taxon>
        <taxon>Arthropoda</taxon>
        <taxon>Hexapoda</taxon>
        <taxon>Insecta</taxon>
        <taxon>Pterygota</taxon>
        <taxon>Neoptera</taxon>
        <taxon>Paraneoptera</taxon>
        <taxon>Thysanoptera</taxon>
        <taxon>Terebrantia</taxon>
        <taxon>Thripoidea</taxon>
        <taxon>Thripidae</taxon>
        <taxon>Frankliniella</taxon>
    </lineage>
</organism>
<gene>
    <name evidence="3" type="primary">LOC127749422</name>
</gene>
<accession>A0A9C6WPD2</accession>
<dbReference type="GeneID" id="127749422"/>
<reference evidence="3" key="1">
    <citation type="submission" date="2025-08" db="UniProtKB">
        <authorList>
            <consortium name="RefSeq"/>
        </authorList>
    </citation>
    <scope>IDENTIFICATION</scope>
    <source>
        <tissue evidence="3">Whole organism</tissue>
    </source>
</reference>
<protein>
    <submittedName>
        <fullName evidence="3">Uncharacterized protein LOC127749422</fullName>
    </submittedName>
</protein>
<keyword evidence="1" id="KW-0812">Transmembrane</keyword>
<keyword evidence="2" id="KW-1185">Reference proteome</keyword>
<dbReference type="KEGG" id="foc:127749422"/>
<keyword evidence="1" id="KW-1133">Transmembrane helix</keyword>
<feature type="transmembrane region" description="Helical" evidence="1">
    <location>
        <begin position="47"/>
        <end position="66"/>
    </location>
</feature>
<evidence type="ECO:0000313" key="3">
    <source>
        <dbReference type="RefSeq" id="XP_052123422.1"/>
    </source>
</evidence>
<keyword evidence="1" id="KW-0472">Membrane</keyword>
<name>A0A9C6WPD2_FRAOC</name>
<dbReference type="Proteomes" id="UP000504606">
    <property type="component" value="Unplaced"/>
</dbReference>
<evidence type="ECO:0000313" key="2">
    <source>
        <dbReference type="Proteomes" id="UP000504606"/>
    </source>
</evidence>
<evidence type="ECO:0000256" key="1">
    <source>
        <dbReference type="SAM" id="Phobius"/>
    </source>
</evidence>
<proteinExistence type="predicted"/>